<keyword evidence="1" id="KW-0812">Transmembrane</keyword>
<feature type="transmembrane region" description="Helical" evidence="1">
    <location>
        <begin position="142"/>
        <end position="159"/>
    </location>
</feature>
<proteinExistence type="predicted"/>
<gene>
    <name evidence="2" type="ORF">RFI_31807</name>
</gene>
<accession>X6LVD7</accession>
<dbReference type="AlphaFoldDB" id="X6LVD7"/>
<keyword evidence="3" id="KW-1185">Reference proteome</keyword>
<dbReference type="EMBL" id="ASPP01027951">
    <property type="protein sequence ID" value="ETO05589.1"/>
    <property type="molecule type" value="Genomic_DNA"/>
</dbReference>
<keyword evidence="1" id="KW-1133">Transmembrane helix</keyword>
<reference evidence="2 3" key="1">
    <citation type="journal article" date="2013" name="Curr. Biol.">
        <title>The Genome of the Foraminiferan Reticulomyxa filosa.</title>
        <authorList>
            <person name="Glockner G."/>
            <person name="Hulsmann N."/>
            <person name="Schleicher M."/>
            <person name="Noegel A.A."/>
            <person name="Eichinger L."/>
            <person name="Gallinger C."/>
            <person name="Pawlowski J."/>
            <person name="Sierra R."/>
            <person name="Euteneuer U."/>
            <person name="Pillet L."/>
            <person name="Moustafa A."/>
            <person name="Platzer M."/>
            <person name="Groth M."/>
            <person name="Szafranski K."/>
            <person name="Schliwa M."/>
        </authorList>
    </citation>
    <scope>NUCLEOTIDE SEQUENCE [LARGE SCALE GENOMIC DNA]</scope>
</reference>
<organism evidence="2 3">
    <name type="scientific">Reticulomyxa filosa</name>
    <dbReference type="NCBI Taxonomy" id="46433"/>
    <lineage>
        <taxon>Eukaryota</taxon>
        <taxon>Sar</taxon>
        <taxon>Rhizaria</taxon>
        <taxon>Retaria</taxon>
        <taxon>Foraminifera</taxon>
        <taxon>Monothalamids</taxon>
        <taxon>Reticulomyxidae</taxon>
        <taxon>Reticulomyxa</taxon>
    </lineage>
</organism>
<keyword evidence="1" id="KW-0472">Membrane</keyword>
<evidence type="ECO:0000256" key="1">
    <source>
        <dbReference type="SAM" id="Phobius"/>
    </source>
</evidence>
<evidence type="ECO:0000313" key="2">
    <source>
        <dbReference type="EMBL" id="ETO05589.1"/>
    </source>
</evidence>
<comment type="caution">
    <text evidence="2">The sequence shown here is derived from an EMBL/GenBank/DDBJ whole genome shotgun (WGS) entry which is preliminary data.</text>
</comment>
<sequence length="171" mass="19744">MTTADRRYPLKLANEDSPWLYWSDFQVAPNFELLCNIFDIERKVATATIPASSQVIVIEEQSLRKSMAILNRMTGTSITNTRNTEILEHLIREVKDESSLHFAVTIVKDLNTQLVFSESDVSDASIDITPKLNQLNATREQVLTHTLSLFLYLYYFYILSNVKNKEKMNNY</sequence>
<name>X6LVD7_RETFI</name>
<dbReference type="Proteomes" id="UP000023152">
    <property type="component" value="Unassembled WGS sequence"/>
</dbReference>
<protein>
    <submittedName>
        <fullName evidence="2">Uncharacterized protein</fullName>
    </submittedName>
</protein>
<evidence type="ECO:0000313" key="3">
    <source>
        <dbReference type="Proteomes" id="UP000023152"/>
    </source>
</evidence>